<comment type="subcellular location">
    <subcellularLocation>
        <location evidence="1">Endomembrane system</location>
        <topology evidence="1">Multi-pass membrane protein</topology>
    </subcellularLocation>
</comment>
<evidence type="ECO:0000256" key="5">
    <source>
        <dbReference type="ARBA" id="ARBA00022723"/>
    </source>
</evidence>
<dbReference type="InterPro" id="IPR036412">
    <property type="entry name" value="HAD-like_sf"/>
</dbReference>
<evidence type="ECO:0000256" key="4">
    <source>
        <dbReference type="ARBA" id="ARBA00022692"/>
    </source>
</evidence>
<dbReference type="SFLD" id="SFLDF00027">
    <property type="entry name" value="p-type_atpase"/>
    <property type="match status" value="1"/>
</dbReference>
<dbReference type="GO" id="GO:0012505">
    <property type="term" value="C:endomembrane system"/>
    <property type="evidence" value="ECO:0007669"/>
    <property type="project" value="UniProtKB-SubCell"/>
</dbReference>
<dbReference type="Pfam" id="PF00689">
    <property type="entry name" value="Cation_ATPase_C"/>
    <property type="match status" value="1"/>
</dbReference>
<dbReference type="InterPro" id="IPR044492">
    <property type="entry name" value="P_typ_ATPase_HD_dom"/>
</dbReference>
<keyword evidence="13" id="KW-0406">Ion transport</keyword>
<dbReference type="Gene3D" id="3.40.50.1000">
    <property type="entry name" value="HAD superfamily/HAD-like"/>
    <property type="match status" value="1"/>
</dbReference>
<dbReference type="PANTHER" id="PTHR24093">
    <property type="entry name" value="CATION TRANSPORTING ATPASE"/>
    <property type="match status" value="1"/>
</dbReference>
<keyword evidence="6" id="KW-0547">Nucleotide-binding</keyword>
<evidence type="ECO:0000313" key="20">
    <source>
        <dbReference type="EMBL" id="TNV86353.1"/>
    </source>
</evidence>
<evidence type="ECO:0000256" key="3">
    <source>
        <dbReference type="ARBA" id="ARBA00022448"/>
    </source>
</evidence>
<keyword evidence="12" id="KW-0186">Copper</keyword>
<gene>
    <name evidence="20" type="ORF">FGO68_gene6752</name>
</gene>
<dbReference type="PRINTS" id="PR00119">
    <property type="entry name" value="CATATPASE"/>
</dbReference>
<dbReference type="InterPro" id="IPR023299">
    <property type="entry name" value="ATPase_P-typ_cyto_dom_N"/>
</dbReference>
<dbReference type="SUPFAM" id="SSF81653">
    <property type="entry name" value="Calcium ATPase, transduction domain A"/>
    <property type="match status" value="1"/>
</dbReference>
<dbReference type="InterPro" id="IPR023214">
    <property type="entry name" value="HAD_sf"/>
</dbReference>
<dbReference type="InterPro" id="IPR006068">
    <property type="entry name" value="ATPase_P-typ_cation-transptr_C"/>
</dbReference>
<dbReference type="SUPFAM" id="SSF56784">
    <property type="entry name" value="HAD-like"/>
    <property type="match status" value="1"/>
</dbReference>
<evidence type="ECO:0000256" key="17">
    <source>
        <dbReference type="SAM" id="SignalP"/>
    </source>
</evidence>
<feature type="transmembrane region" description="Helical" evidence="16">
    <location>
        <begin position="800"/>
        <end position="822"/>
    </location>
</feature>
<dbReference type="PANTHER" id="PTHR24093:SF369">
    <property type="entry name" value="CALCIUM-TRANSPORTING ATPASE"/>
    <property type="match status" value="1"/>
</dbReference>
<evidence type="ECO:0000256" key="12">
    <source>
        <dbReference type="ARBA" id="ARBA00023008"/>
    </source>
</evidence>
<dbReference type="AlphaFoldDB" id="A0A8J8P3P3"/>
<dbReference type="SFLD" id="SFLDG00002">
    <property type="entry name" value="C1.7:_P-type_atpase_like"/>
    <property type="match status" value="1"/>
</dbReference>
<proteinExistence type="predicted"/>
<keyword evidence="11 16" id="KW-1133">Transmembrane helix</keyword>
<keyword evidence="8" id="KW-0067">ATP-binding</keyword>
<keyword evidence="4 16" id="KW-0812">Transmembrane</keyword>
<organism evidence="20 21">
    <name type="scientific">Halteria grandinella</name>
    <dbReference type="NCBI Taxonomy" id="5974"/>
    <lineage>
        <taxon>Eukaryota</taxon>
        <taxon>Sar</taxon>
        <taxon>Alveolata</taxon>
        <taxon>Ciliophora</taxon>
        <taxon>Intramacronucleata</taxon>
        <taxon>Spirotrichea</taxon>
        <taxon>Stichotrichia</taxon>
        <taxon>Sporadotrichida</taxon>
        <taxon>Halteriidae</taxon>
        <taxon>Halteria</taxon>
    </lineage>
</organism>
<evidence type="ECO:0000256" key="6">
    <source>
        <dbReference type="ARBA" id="ARBA00022741"/>
    </source>
</evidence>
<feature type="signal peptide" evidence="17">
    <location>
        <begin position="1"/>
        <end position="20"/>
    </location>
</feature>
<feature type="domain" description="P-type ATPase A" evidence="18">
    <location>
        <begin position="70"/>
        <end position="191"/>
    </location>
</feature>
<evidence type="ECO:0000256" key="2">
    <source>
        <dbReference type="ARBA" id="ARBA00012517"/>
    </source>
</evidence>
<feature type="transmembrane region" description="Helical" evidence="16">
    <location>
        <begin position="869"/>
        <end position="886"/>
    </location>
</feature>
<keyword evidence="5" id="KW-0479">Metal-binding</keyword>
<dbReference type="SUPFAM" id="SSF81660">
    <property type="entry name" value="Metal cation-transporting ATPase, ATP-binding domain N"/>
    <property type="match status" value="1"/>
</dbReference>
<reference evidence="20" key="1">
    <citation type="submission" date="2019-06" db="EMBL/GenBank/DDBJ databases">
        <authorList>
            <person name="Zheng W."/>
        </authorList>
    </citation>
    <scope>NUCLEOTIDE SEQUENCE</scope>
    <source>
        <strain evidence="20">QDHG01</strain>
    </source>
</reference>
<dbReference type="Proteomes" id="UP000785679">
    <property type="component" value="Unassembled WGS sequence"/>
</dbReference>
<dbReference type="InterPro" id="IPR001757">
    <property type="entry name" value="P_typ_ATPase"/>
</dbReference>
<feature type="transmembrane region" description="Helical" evidence="16">
    <location>
        <begin position="264"/>
        <end position="293"/>
    </location>
</feature>
<feature type="region of interest" description="Disordered" evidence="15">
    <location>
        <begin position="968"/>
        <end position="1036"/>
    </location>
</feature>
<dbReference type="SUPFAM" id="SSF81665">
    <property type="entry name" value="Calcium ATPase, transmembrane domain M"/>
    <property type="match status" value="1"/>
</dbReference>
<evidence type="ECO:0000256" key="13">
    <source>
        <dbReference type="ARBA" id="ARBA00023065"/>
    </source>
</evidence>
<evidence type="ECO:0000256" key="10">
    <source>
        <dbReference type="ARBA" id="ARBA00022967"/>
    </source>
</evidence>
<dbReference type="Gene3D" id="2.70.150.10">
    <property type="entry name" value="Calcium-transporting ATPase, cytoplasmic transduction domain A"/>
    <property type="match status" value="1"/>
</dbReference>
<dbReference type="FunFam" id="3.40.50.1000:FF:000144">
    <property type="entry name" value="copper-transporting ATPase 1 isoform X2"/>
    <property type="match status" value="1"/>
</dbReference>
<dbReference type="EC" id="7.2.2.8" evidence="2"/>
<evidence type="ECO:0000256" key="8">
    <source>
        <dbReference type="ARBA" id="ARBA00022840"/>
    </source>
</evidence>
<dbReference type="OrthoDB" id="3352408at2759"/>
<protein>
    <recommendedName>
        <fullName evidence="2">P-type Cu(+) transporter</fullName>
        <ecNumber evidence="2">7.2.2.8</ecNumber>
    </recommendedName>
</protein>
<accession>A0A8J8P3P3</accession>
<dbReference type="InterPro" id="IPR059000">
    <property type="entry name" value="ATPase_P-type_domA"/>
</dbReference>
<dbReference type="InterPro" id="IPR008250">
    <property type="entry name" value="ATPase_P-typ_transduc_dom_A_sf"/>
</dbReference>
<name>A0A8J8P3P3_HALGN</name>
<evidence type="ECO:0000256" key="16">
    <source>
        <dbReference type="SAM" id="Phobius"/>
    </source>
</evidence>
<feature type="compositionally biased region" description="Basic residues" evidence="15">
    <location>
        <begin position="992"/>
        <end position="1002"/>
    </location>
</feature>
<dbReference type="Pfam" id="PF13246">
    <property type="entry name" value="Cation_ATPase"/>
    <property type="match status" value="1"/>
</dbReference>
<keyword evidence="7" id="KW-0187">Copper transport</keyword>
<keyword evidence="14 16" id="KW-0472">Membrane</keyword>
<feature type="domain" description="Cation-transporting P-type ATPase C-terminal" evidence="19">
    <location>
        <begin position="748"/>
        <end position="957"/>
    </location>
</feature>
<feature type="chain" id="PRO_5035145688" description="P-type Cu(+) transporter" evidence="17">
    <location>
        <begin position="21"/>
        <end position="1036"/>
    </location>
</feature>
<dbReference type="GO" id="GO:0046872">
    <property type="term" value="F:metal ion binding"/>
    <property type="evidence" value="ECO:0007669"/>
    <property type="project" value="UniProtKB-KW"/>
</dbReference>
<dbReference type="PROSITE" id="PS00154">
    <property type="entry name" value="ATPASE_E1_E2"/>
    <property type="match status" value="1"/>
</dbReference>
<sequence>MLKLLLVCACVDIGFGLGFADPHDRSHAWIEGFAIFLAVFIVVFVGSYNDYKKEDQFFKLYALDQEGKFVTCLRNGNEEQVHIGDIVVGDLVAIKAGMDVPVDGLVVKSSGVLANESAMTGESDELKKEAFALCMNRLREKEADLGGKKGGPHDVTSPVLLSGTQISTGEGWFIALVVGKHSCDGKIKAKLEQNSEEMTPLQVKLEQIGEDLGKMGMYAAVFTLHILLLRFFIEKFVQRSMNLYGYEPDWPSDKHNLKQYFVEWLSYLLVAVAIIVVAVPEGLPLAVMITLAYSVRKMLQDQNFVKKLASCEIMGGANNICSDKTGTLTMNQMTVTNVYVGVDKPIKVNDATYSWKDYLSNDRHQELFNQAIACNTQGSAEHSSATEQAMLKMMKKLGADVDQIRKTHIPEPYIRFQFTSKRKRMSTVINKCGQTEHGHDARCHMKGAAEIVLECCSSYLNESGQRVPLNDGIKQEFLNVITLYASQSLRTISFAYKDLKAGEGGPNHDIINDGDYLYEIEKGGYTLVGIIGIKDVIRKEVPEAVALCQKAGITVRMVTGDNLITAKAIAKECGILNDELLNKPDSVMEGPEFYKRMGGLICRTCKNMSPCSCGPKEVKEGVLNLEAFKSIHKNLRVLARSRPEDKYLLVTGLKELGDVVAVTGDGTNDAPALKKADVGFAMGITGTEIAKHAAAIIIMDDNFASIVKACMWGRNIYDNIRKFLQFQITVSLVALFTAFIGSVVLKDSPLQPIQLLWVNLIIDSLAALALATEPPKIELLDRPPQGRDEYIISRKMLKQIVGMALYMVAIMYAICFAGEYFFPEPDVEYRFDRPDVPYVYPGRHYDWDGTPLFKKFEKEKGSSRQLSNVFNIFVVMAIFNILNARIINDDKNIFKGLLNNNVFCFVFLFIGIGQGIIVEFGSSAMKISEGGLHGYHWLIAVVLGFTTWILSFFLKLLPETICPQFGKQNNKTDDEGSAHGSALRKQNSSLRGKLRGSFRNHSKQGSLRQQNSDQRANSHKKQQSVQNSAPVEKELK</sequence>
<evidence type="ECO:0000256" key="15">
    <source>
        <dbReference type="SAM" id="MobiDB-lite"/>
    </source>
</evidence>
<dbReference type="EMBL" id="RRYP01001143">
    <property type="protein sequence ID" value="TNV86353.1"/>
    <property type="molecule type" value="Genomic_DNA"/>
</dbReference>
<evidence type="ECO:0000256" key="14">
    <source>
        <dbReference type="ARBA" id="ARBA00023136"/>
    </source>
</evidence>
<evidence type="ECO:0000313" key="21">
    <source>
        <dbReference type="Proteomes" id="UP000785679"/>
    </source>
</evidence>
<dbReference type="GO" id="GO:0005886">
    <property type="term" value="C:plasma membrane"/>
    <property type="evidence" value="ECO:0007669"/>
    <property type="project" value="TreeGrafter"/>
</dbReference>
<dbReference type="GO" id="GO:0140581">
    <property type="term" value="F:P-type monovalent copper transporter activity"/>
    <property type="evidence" value="ECO:0007669"/>
    <property type="project" value="UniProtKB-EC"/>
</dbReference>
<evidence type="ECO:0000256" key="7">
    <source>
        <dbReference type="ARBA" id="ARBA00022796"/>
    </source>
</evidence>
<feature type="transmembrane region" description="Helical" evidence="16">
    <location>
        <begin position="30"/>
        <end position="49"/>
    </location>
</feature>
<evidence type="ECO:0000256" key="1">
    <source>
        <dbReference type="ARBA" id="ARBA00004127"/>
    </source>
</evidence>
<dbReference type="GO" id="GO:0005524">
    <property type="term" value="F:ATP binding"/>
    <property type="evidence" value="ECO:0007669"/>
    <property type="project" value="UniProtKB-KW"/>
</dbReference>
<dbReference type="SFLD" id="SFLDS00003">
    <property type="entry name" value="Haloacid_Dehalogenase"/>
    <property type="match status" value="1"/>
</dbReference>
<feature type="transmembrane region" description="Helical" evidence="16">
    <location>
        <begin position="937"/>
        <end position="957"/>
    </location>
</feature>
<keyword evidence="3" id="KW-0813">Transport</keyword>
<evidence type="ECO:0000259" key="18">
    <source>
        <dbReference type="Pfam" id="PF00122"/>
    </source>
</evidence>
<evidence type="ECO:0000256" key="9">
    <source>
        <dbReference type="ARBA" id="ARBA00022842"/>
    </source>
</evidence>
<feature type="compositionally biased region" description="Polar residues" evidence="15">
    <location>
        <begin position="1003"/>
        <end position="1015"/>
    </location>
</feature>
<dbReference type="InterPro" id="IPR023298">
    <property type="entry name" value="ATPase_P-typ_TM_dom_sf"/>
</dbReference>
<dbReference type="InterPro" id="IPR018303">
    <property type="entry name" value="ATPase_P-typ_P_site"/>
</dbReference>
<comment type="caution">
    <text evidence="20">The sequence shown here is derived from an EMBL/GenBank/DDBJ whole genome shotgun (WGS) entry which is preliminary data.</text>
</comment>
<dbReference type="NCBIfam" id="TIGR01494">
    <property type="entry name" value="ATPase_P-type"/>
    <property type="match status" value="2"/>
</dbReference>
<dbReference type="Gene3D" id="1.20.1110.10">
    <property type="entry name" value="Calcium-transporting ATPase, transmembrane domain"/>
    <property type="match status" value="1"/>
</dbReference>
<keyword evidence="21" id="KW-1185">Reference proteome</keyword>
<dbReference type="Pfam" id="PF00122">
    <property type="entry name" value="E1-E2_ATPase"/>
    <property type="match status" value="1"/>
</dbReference>
<evidence type="ECO:0000259" key="19">
    <source>
        <dbReference type="Pfam" id="PF00689"/>
    </source>
</evidence>
<feature type="transmembrane region" description="Helical" evidence="16">
    <location>
        <begin position="898"/>
        <end position="917"/>
    </location>
</feature>
<keyword evidence="9" id="KW-0460">Magnesium</keyword>
<dbReference type="GO" id="GO:0005388">
    <property type="term" value="F:P-type calcium transporter activity"/>
    <property type="evidence" value="ECO:0007669"/>
    <property type="project" value="TreeGrafter"/>
</dbReference>
<feature type="transmembrane region" description="Helical" evidence="16">
    <location>
        <begin position="723"/>
        <end position="745"/>
    </location>
</feature>
<dbReference type="GO" id="GO:0016887">
    <property type="term" value="F:ATP hydrolysis activity"/>
    <property type="evidence" value="ECO:0007669"/>
    <property type="project" value="InterPro"/>
</dbReference>
<keyword evidence="17" id="KW-0732">Signal</keyword>
<keyword evidence="10" id="KW-1278">Translocase</keyword>
<dbReference type="Gene3D" id="3.40.1110.10">
    <property type="entry name" value="Calcium-transporting ATPase, cytoplasmic domain N"/>
    <property type="match status" value="1"/>
</dbReference>
<evidence type="ECO:0000256" key="11">
    <source>
        <dbReference type="ARBA" id="ARBA00022989"/>
    </source>
</evidence>